<dbReference type="EMBL" id="LMWW01000015">
    <property type="protein sequence ID" value="KUN85038.1"/>
    <property type="molecule type" value="Genomic_DNA"/>
</dbReference>
<evidence type="ECO:0000256" key="1">
    <source>
        <dbReference type="SAM" id="MobiDB-lite"/>
    </source>
</evidence>
<protein>
    <submittedName>
        <fullName evidence="2">Uncharacterized protein</fullName>
    </submittedName>
</protein>
<evidence type="ECO:0000313" key="2">
    <source>
        <dbReference type="EMBL" id="KUN85038.1"/>
    </source>
</evidence>
<dbReference type="Proteomes" id="UP000052982">
    <property type="component" value="Unassembled WGS sequence"/>
</dbReference>
<name>A0A101T3B3_9ACTN</name>
<feature type="compositionally biased region" description="Low complexity" evidence="1">
    <location>
        <begin position="55"/>
        <end position="65"/>
    </location>
</feature>
<feature type="region of interest" description="Disordered" evidence="1">
    <location>
        <begin position="48"/>
        <end position="71"/>
    </location>
</feature>
<reference evidence="2 3" key="1">
    <citation type="submission" date="2015-10" db="EMBL/GenBank/DDBJ databases">
        <title>Draft genome sequence of Streptomyces griseoruber DSM 40281, type strain for the species Streptomyces griseoruber.</title>
        <authorList>
            <person name="Ruckert C."/>
            <person name="Winkler A."/>
            <person name="Kalinowski J."/>
            <person name="Kampfer P."/>
            <person name="Glaeser S."/>
        </authorList>
    </citation>
    <scope>NUCLEOTIDE SEQUENCE [LARGE SCALE GENOMIC DNA]</scope>
    <source>
        <strain evidence="2 3">DSM 40281</strain>
    </source>
</reference>
<accession>A0A101T3B3</accession>
<gene>
    <name evidence="2" type="ORF">AQJ64_12460</name>
</gene>
<organism evidence="2 3">
    <name type="scientific">Streptomyces griseoruber</name>
    <dbReference type="NCBI Taxonomy" id="1943"/>
    <lineage>
        <taxon>Bacteria</taxon>
        <taxon>Bacillati</taxon>
        <taxon>Actinomycetota</taxon>
        <taxon>Actinomycetes</taxon>
        <taxon>Kitasatosporales</taxon>
        <taxon>Streptomycetaceae</taxon>
        <taxon>Streptomyces</taxon>
    </lineage>
</organism>
<comment type="caution">
    <text evidence="2">The sequence shown here is derived from an EMBL/GenBank/DDBJ whole genome shotgun (WGS) entry which is preliminary data.</text>
</comment>
<dbReference type="AlphaFoldDB" id="A0A101T3B3"/>
<evidence type="ECO:0000313" key="3">
    <source>
        <dbReference type="Proteomes" id="UP000052982"/>
    </source>
</evidence>
<keyword evidence="3" id="KW-1185">Reference proteome</keyword>
<sequence length="71" mass="6667">MGGDRGECVGVDVLRGHGFAYGGRSPLVAAAGLAVGAGLVLVPERRATGAGGSRGAAEGASSTEGAEGKAA</sequence>
<proteinExistence type="predicted"/>